<dbReference type="EMBL" id="ML120380">
    <property type="protein sequence ID" value="RPB00400.1"/>
    <property type="molecule type" value="Genomic_DNA"/>
</dbReference>
<reference evidence="1 2" key="1">
    <citation type="journal article" date="2018" name="Nat. Ecol. Evol.">
        <title>Pezizomycetes genomes reveal the molecular basis of ectomycorrhizal truffle lifestyle.</title>
        <authorList>
            <person name="Murat C."/>
            <person name="Payen T."/>
            <person name="Noel B."/>
            <person name="Kuo A."/>
            <person name="Morin E."/>
            <person name="Chen J."/>
            <person name="Kohler A."/>
            <person name="Krizsan K."/>
            <person name="Balestrini R."/>
            <person name="Da Silva C."/>
            <person name="Montanini B."/>
            <person name="Hainaut M."/>
            <person name="Levati E."/>
            <person name="Barry K.W."/>
            <person name="Belfiori B."/>
            <person name="Cichocki N."/>
            <person name="Clum A."/>
            <person name="Dockter R.B."/>
            <person name="Fauchery L."/>
            <person name="Guy J."/>
            <person name="Iotti M."/>
            <person name="Le Tacon F."/>
            <person name="Lindquist E.A."/>
            <person name="Lipzen A."/>
            <person name="Malagnac F."/>
            <person name="Mello A."/>
            <person name="Molinier V."/>
            <person name="Miyauchi S."/>
            <person name="Poulain J."/>
            <person name="Riccioni C."/>
            <person name="Rubini A."/>
            <person name="Sitrit Y."/>
            <person name="Splivallo R."/>
            <person name="Traeger S."/>
            <person name="Wang M."/>
            <person name="Zifcakova L."/>
            <person name="Wipf D."/>
            <person name="Zambonelli A."/>
            <person name="Paolocci F."/>
            <person name="Nowrousian M."/>
            <person name="Ottonello S."/>
            <person name="Baldrian P."/>
            <person name="Spatafora J.W."/>
            <person name="Henrissat B."/>
            <person name="Nagy L.G."/>
            <person name="Aury J.M."/>
            <person name="Wincker P."/>
            <person name="Grigoriev I.V."/>
            <person name="Bonfante P."/>
            <person name="Martin F.M."/>
        </authorList>
    </citation>
    <scope>NUCLEOTIDE SEQUENCE [LARGE SCALE GENOMIC DNA]</scope>
    <source>
        <strain evidence="1 2">120613-1</strain>
    </source>
</reference>
<dbReference type="STRING" id="1336337.A0A3N4JQ05"/>
<name>A0A3N4JQ05_9PEZI</name>
<dbReference type="SUPFAM" id="SSF50494">
    <property type="entry name" value="Trypsin-like serine proteases"/>
    <property type="match status" value="1"/>
</dbReference>
<evidence type="ECO:0000313" key="1">
    <source>
        <dbReference type="EMBL" id="RPB00400.1"/>
    </source>
</evidence>
<organism evidence="1 2">
    <name type="scientific">Choiromyces venosus 120613-1</name>
    <dbReference type="NCBI Taxonomy" id="1336337"/>
    <lineage>
        <taxon>Eukaryota</taxon>
        <taxon>Fungi</taxon>
        <taxon>Dikarya</taxon>
        <taxon>Ascomycota</taxon>
        <taxon>Pezizomycotina</taxon>
        <taxon>Pezizomycetes</taxon>
        <taxon>Pezizales</taxon>
        <taxon>Tuberaceae</taxon>
        <taxon>Choiromyces</taxon>
    </lineage>
</organism>
<dbReference type="OrthoDB" id="5297131at2759"/>
<dbReference type="Gene3D" id="2.40.10.10">
    <property type="entry name" value="Trypsin-like serine proteases"/>
    <property type="match status" value="2"/>
</dbReference>
<dbReference type="Proteomes" id="UP000276215">
    <property type="component" value="Unassembled WGS sequence"/>
</dbReference>
<evidence type="ECO:0008006" key="3">
    <source>
        <dbReference type="Google" id="ProtNLM"/>
    </source>
</evidence>
<dbReference type="InterPro" id="IPR012985">
    <property type="entry name" value="Peptidase_S64_Ssy5"/>
</dbReference>
<dbReference type="InterPro" id="IPR009003">
    <property type="entry name" value="Peptidase_S1_PA"/>
</dbReference>
<protein>
    <recommendedName>
        <fullName evidence="3">Peptidase S1 domain-containing protein</fullName>
    </recommendedName>
</protein>
<dbReference type="Pfam" id="PF08192">
    <property type="entry name" value="Peptidase_S64"/>
    <property type="match status" value="1"/>
</dbReference>
<gene>
    <name evidence="1" type="ORF">L873DRAFT_1899888</name>
</gene>
<proteinExistence type="predicted"/>
<evidence type="ECO:0000313" key="2">
    <source>
        <dbReference type="Proteomes" id="UP000276215"/>
    </source>
</evidence>
<dbReference type="AlphaFoldDB" id="A0A3N4JQ05"/>
<sequence>MPKVMKTSWYVKTAKHTDLPTSAAIKVSSHMLIESYPNRDPCPVTGQLSHTIGHPKTQRVAMDCGVVGPEIRPLPQSAQYHITEISGYITTVLQQLNRQDAYGLFAGVRENGGQVVPTLIFGLPQVNVPEVVLPPTPNDLPILVKDDCIVLMNGFEATWAMDPVSDVEKIRLEALSVGIEAMGITVCSPSTVEVTSRFKRLVRYTTICPPMDRLRVNPLKEIEAKSLLERFRFQASTCGAAFLDPANQCQLKKGVLSGGRLGTIVSYQFGNHKELLYSYDQELQKLGLPNFSAATSWETRMDWCIFSCNGDRYGGNVYEGDTISETGDLYPGVEVEKIGRSTGTRCGHVNGVMLLHWDAGQIAHDIAIIGTGRSFADMGDSGGCVFVNVNGTYKAAGILIAKNRLHNFALATPLRMILDSAGDYEWA</sequence>
<keyword evidence="2" id="KW-1185">Reference proteome</keyword>
<accession>A0A3N4JQ05</accession>
<dbReference type="InterPro" id="IPR043504">
    <property type="entry name" value="Peptidase_S1_PA_chymotrypsin"/>
</dbReference>